<dbReference type="Gene3D" id="1.10.357.10">
    <property type="entry name" value="Tetracycline Repressor, domain 2"/>
    <property type="match status" value="1"/>
</dbReference>
<dbReference type="PROSITE" id="PS50977">
    <property type="entry name" value="HTH_TETR_2"/>
    <property type="match status" value="1"/>
</dbReference>
<organism evidence="4 5">
    <name type="scientific">Gemmatimonas groenlandica</name>
    <dbReference type="NCBI Taxonomy" id="2732249"/>
    <lineage>
        <taxon>Bacteria</taxon>
        <taxon>Pseudomonadati</taxon>
        <taxon>Gemmatimonadota</taxon>
        <taxon>Gemmatimonadia</taxon>
        <taxon>Gemmatimonadales</taxon>
        <taxon>Gemmatimonadaceae</taxon>
        <taxon>Gemmatimonas</taxon>
    </lineage>
</organism>
<dbReference type="Proteomes" id="UP000500938">
    <property type="component" value="Chromosome"/>
</dbReference>
<dbReference type="KEGG" id="ggr:HKW67_14895"/>
<evidence type="ECO:0000313" key="5">
    <source>
        <dbReference type="Proteomes" id="UP000500938"/>
    </source>
</evidence>
<protein>
    <submittedName>
        <fullName evidence="4">TetR/AcrR family transcriptional regulator</fullName>
    </submittedName>
</protein>
<dbReference type="InterPro" id="IPR050109">
    <property type="entry name" value="HTH-type_TetR-like_transc_reg"/>
</dbReference>
<dbReference type="Pfam" id="PF00440">
    <property type="entry name" value="TetR_N"/>
    <property type="match status" value="1"/>
</dbReference>
<name>A0A6M4IT49_9BACT</name>
<evidence type="ECO:0000313" key="4">
    <source>
        <dbReference type="EMBL" id="QJR36707.1"/>
    </source>
</evidence>
<sequence length="191" mass="20759">MPHASSPKIDALLDASFGVFMRFGYRKTSVQDVADAAQLSRQGLYLHFPSKELLFRATVEHAMTRAYRDGVTALGGDEPLDARIVNGFDAWMGRFVGIANTDASDLLDAAHLLSGSPVFEYEARFIAAVAGHFAASPLAAYYAPLALTPAHLAETLYAVARGYKHTLITREEFLQRVALSVRTVCAPLLLS</sequence>
<accession>A0A6M4IT49</accession>
<dbReference type="InterPro" id="IPR009057">
    <property type="entry name" value="Homeodomain-like_sf"/>
</dbReference>
<evidence type="ECO:0000259" key="3">
    <source>
        <dbReference type="PROSITE" id="PS50977"/>
    </source>
</evidence>
<dbReference type="SUPFAM" id="SSF46689">
    <property type="entry name" value="Homeodomain-like"/>
    <property type="match status" value="1"/>
</dbReference>
<dbReference type="InterPro" id="IPR001647">
    <property type="entry name" value="HTH_TetR"/>
</dbReference>
<keyword evidence="1 2" id="KW-0238">DNA-binding</keyword>
<proteinExistence type="predicted"/>
<reference evidence="4 5" key="1">
    <citation type="submission" date="2020-05" db="EMBL/GenBank/DDBJ databases">
        <title>Complete genome sequence of Gemmatimonas greenlandica TET16.</title>
        <authorList>
            <person name="Zeng Y."/>
        </authorList>
    </citation>
    <scope>NUCLEOTIDE SEQUENCE [LARGE SCALE GENOMIC DNA]</scope>
    <source>
        <strain evidence="4 5">TET16</strain>
    </source>
</reference>
<keyword evidence="5" id="KW-1185">Reference proteome</keyword>
<dbReference type="RefSeq" id="WP_171226141.1">
    <property type="nucleotide sequence ID" value="NZ_CP053085.1"/>
</dbReference>
<dbReference type="EMBL" id="CP053085">
    <property type="protein sequence ID" value="QJR36707.1"/>
    <property type="molecule type" value="Genomic_DNA"/>
</dbReference>
<dbReference type="GO" id="GO:0003700">
    <property type="term" value="F:DNA-binding transcription factor activity"/>
    <property type="evidence" value="ECO:0007669"/>
    <property type="project" value="TreeGrafter"/>
</dbReference>
<dbReference type="PANTHER" id="PTHR30055:SF146">
    <property type="entry name" value="HTH-TYPE TRANSCRIPTIONAL DUAL REGULATOR CECR"/>
    <property type="match status" value="1"/>
</dbReference>
<dbReference type="PANTHER" id="PTHR30055">
    <property type="entry name" value="HTH-TYPE TRANSCRIPTIONAL REGULATOR RUTR"/>
    <property type="match status" value="1"/>
</dbReference>
<feature type="DNA-binding region" description="H-T-H motif" evidence="2">
    <location>
        <begin position="29"/>
        <end position="48"/>
    </location>
</feature>
<dbReference type="GO" id="GO:0000976">
    <property type="term" value="F:transcription cis-regulatory region binding"/>
    <property type="evidence" value="ECO:0007669"/>
    <property type="project" value="TreeGrafter"/>
</dbReference>
<evidence type="ECO:0000256" key="2">
    <source>
        <dbReference type="PROSITE-ProRule" id="PRU00335"/>
    </source>
</evidence>
<feature type="domain" description="HTH tetR-type" evidence="3">
    <location>
        <begin position="6"/>
        <end position="66"/>
    </location>
</feature>
<gene>
    <name evidence="4" type="ORF">HKW67_14895</name>
</gene>
<dbReference type="AlphaFoldDB" id="A0A6M4IT49"/>
<dbReference type="PRINTS" id="PR00455">
    <property type="entry name" value="HTHTETR"/>
</dbReference>
<evidence type="ECO:0000256" key="1">
    <source>
        <dbReference type="ARBA" id="ARBA00023125"/>
    </source>
</evidence>